<keyword evidence="1" id="KW-0677">Repeat</keyword>
<keyword evidence="8" id="KW-1185">Reference proteome</keyword>
<evidence type="ECO:0000259" key="6">
    <source>
        <dbReference type="PROSITE" id="PS50893"/>
    </source>
</evidence>
<feature type="domain" description="ABC transporter" evidence="6">
    <location>
        <begin position="393"/>
        <end position="612"/>
    </location>
</feature>
<dbReference type="FunFam" id="3.40.50.300:FF:000011">
    <property type="entry name" value="Putative ABC transporter ATP-binding component"/>
    <property type="match status" value="1"/>
</dbReference>
<dbReference type="InterPro" id="IPR003593">
    <property type="entry name" value="AAA+_ATPase"/>
</dbReference>
<dbReference type="PROSITE" id="PS50893">
    <property type="entry name" value="ABC_TRANSPORTER_2"/>
    <property type="match status" value="2"/>
</dbReference>
<dbReference type="Pfam" id="PF00005">
    <property type="entry name" value="ABC_tran"/>
    <property type="match status" value="2"/>
</dbReference>
<evidence type="ECO:0000256" key="1">
    <source>
        <dbReference type="ARBA" id="ARBA00022737"/>
    </source>
</evidence>
<feature type="region of interest" description="Disordered" evidence="5">
    <location>
        <begin position="731"/>
        <end position="798"/>
    </location>
</feature>
<protein>
    <recommendedName>
        <fullName evidence="6">ABC transporter domain-containing protein</fullName>
    </recommendedName>
</protein>
<dbReference type="SUPFAM" id="SSF52540">
    <property type="entry name" value="P-loop containing nucleoside triphosphate hydrolases"/>
    <property type="match status" value="2"/>
</dbReference>
<feature type="compositionally biased region" description="Gly residues" evidence="5">
    <location>
        <begin position="750"/>
        <end position="798"/>
    </location>
</feature>
<accession>A0A507DP27</accession>
<dbReference type="SMART" id="SM00382">
    <property type="entry name" value="AAA"/>
    <property type="match status" value="2"/>
</dbReference>
<organism evidence="7 8">
    <name type="scientific">Chytriomyces confervae</name>
    <dbReference type="NCBI Taxonomy" id="246404"/>
    <lineage>
        <taxon>Eukaryota</taxon>
        <taxon>Fungi</taxon>
        <taxon>Fungi incertae sedis</taxon>
        <taxon>Chytridiomycota</taxon>
        <taxon>Chytridiomycota incertae sedis</taxon>
        <taxon>Chytridiomycetes</taxon>
        <taxon>Chytridiales</taxon>
        <taxon>Chytriomycetaceae</taxon>
        <taxon>Chytriomyces</taxon>
    </lineage>
</organism>
<evidence type="ECO:0000256" key="5">
    <source>
        <dbReference type="SAM" id="MobiDB-lite"/>
    </source>
</evidence>
<keyword evidence="4" id="KW-0175">Coiled coil</keyword>
<evidence type="ECO:0000256" key="4">
    <source>
        <dbReference type="SAM" id="Coils"/>
    </source>
</evidence>
<gene>
    <name evidence="7" type="ORF">CcCBS67573_g09775</name>
</gene>
<dbReference type="GO" id="GO:0005524">
    <property type="term" value="F:ATP binding"/>
    <property type="evidence" value="ECO:0007669"/>
    <property type="project" value="UniProtKB-KW"/>
</dbReference>
<dbReference type="STRING" id="246404.A0A507DP27"/>
<evidence type="ECO:0000313" key="7">
    <source>
        <dbReference type="EMBL" id="TPX52947.1"/>
    </source>
</evidence>
<proteinExistence type="predicted"/>
<name>A0A507DP27_9FUNG</name>
<feature type="domain" description="ABC transporter" evidence="6">
    <location>
        <begin position="63"/>
        <end position="326"/>
    </location>
</feature>
<comment type="caution">
    <text evidence="7">The sequence shown here is derived from an EMBL/GenBank/DDBJ whole genome shotgun (WGS) entry which is preliminary data.</text>
</comment>
<reference evidence="7 8" key="1">
    <citation type="journal article" date="2019" name="Sci. Rep.">
        <title>Comparative genomics of chytrid fungi reveal insights into the obligate biotrophic and pathogenic lifestyle of Synchytrium endobioticum.</title>
        <authorList>
            <person name="van de Vossenberg B.T.L.H."/>
            <person name="Warris S."/>
            <person name="Nguyen H.D.T."/>
            <person name="van Gent-Pelzer M.P.E."/>
            <person name="Joly D.L."/>
            <person name="van de Geest H.C."/>
            <person name="Bonants P.J.M."/>
            <person name="Smith D.S."/>
            <person name="Levesque C.A."/>
            <person name="van der Lee T.A.J."/>
        </authorList>
    </citation>
    <scope>NUCLEOTIDE SEQUENCE [LARGE SCALE GENOMIC DNA]</scope>
    <source>
        <strain evidence="7 8">CBS 675.73</strain>
    </source>
</reference>
<dbReference type="InterPro" id="IPR003439">
    <property type="entry name" value="ABC_transporter-like_ATP-bd"/>
</dbReference>
<dbReference type="EMBL" id="QEAP01000985">
    <property type="protein sequence ID" value="TPX52947.1"/>
    <property type="molecule type" value="Genomic_DNA"/>
</dbReference>
<sequence>MSICTFTASSELSFHRKFEETAGWLKPAEFPVIDWRQRKEIELLFPKYRREQLKFDNNNEQRSKVIDINKFTLKSPNNVDILFDNTKLFLETNKRSALFGNNGSGKTCLFEAMSNGSIFNFPSYLFVHHMKELEHNEVRDAVGVLDSVLCSHPYRRVLLAVAEKLESLLAGKEGTIKDEDKAPLEANLTYINKELTNCHGSADQALQVAQAMLRVLGFDETGEKAPLSSLSGGLRMRCALACAFFMSPEVLLLDEPTNHLDLPSVLWLENKLRGYKGTFLLVTHDRVLLENVVTSVMLIADQKLKYFPCDFKEFEVRKEQEDADQEKMIDQFLMRNKNLNPMSPLIKQQNLYIEWKAARQARKVLMQSKFSFPSPKDLPLGPGELTQGDISLIKVDNVRFNYDEAKGLPWIFDNPISYEIKMNTRVGIMGPNGAGKSTFLKLITGKIHPTSGTITTNKKMTVAYFGQHSTKELDLEDSALDFMVKSFPKDPQGVLKSHLERTSVNDNIMHTRMKNLSFSQRSCVIFAKLTYVPPHLLILDEPTNFLDLETVGSLITACNKFKGGLIIVTHNRDFLKRCSKTFLSLIPGFFLEFDSMKSAERATYSFMQALEEGKQVDAKSAIQQNRGGGAIQSKEDIAINNARRAEIIAKQKAEEQFARDEVERLAREAEEKKAKLAAKVAAQKLDWAAGDVCWAPIAGKFLQVTVVRNVPAVGVTVEKADGSKALVEAKKLKQENPEAGKPADAPKSAGGAGAGRGGATASAGGRGGAAGGRGGAAGARGGAAGGRGGSAGRGRGGR</sequence>
<dbReference type="InterPro" id="IPR027417">
    <property type="entry name" value="P-loop_NTPase"/>
</dbReference>
<evidence type="ECO:0000256" key="3">
    <source>
        <dbReference type="ARBA" id="ARBA00022840"/>
    </source>
</evidence>
<feature type="coiled-coil region" evidence="4">
    <location>
        <begin position="648"/>
        <end position="686"/>
    </location>
</feature>
<dbReference type="CDD" id="cd03221">
    <property type="entry name" value="ABCF_EF-3"/>
    <property type="match status" value="1"/>
</dbReference>
<keyword evidence="2" id="KW-0547">Nucleotide-binding</keyword>
<dbReference type="PANTHER" id="PTHR19211:SF14">
    <property type="entry name" value="ATP-BINDING CASSETTE SUB-FAMILY F MEMBER 1"/>
    <property type="match status" value="1"/>
</dbReference>
<dbReference type="PANTHER" id="PTHR19211">
    <property type="entry name" value="ATP-BINDING TRANSPORT PROTEIN-RELATED"/>
    <property type="match status" value="1"/>
</dbReference>
<dbReference type="GO" id="GO:0016887">
    <property type="term" value="F:ATP hydrolysis activity"/>
    <property type="evidence" value="ECO:0007669"/>
    <property type="project" value="InterPro"/>
</dbReference>
<dbReference type="Proteomes" id="UP000320333">
    <property type="component" value="Unassembled WGS sequence"/>
</dbReference>
<evidence type="ECO:0000256" key="2">
    <source>
        <dbReference type="ARBA" id="ARBA00022741"/>
    </source>
</evidence>
<dbReference type="Gene3D" id="3.40.50.300">
    <property type="entry name" value="P-loop containing nucleotide triphosphate hydrolases"/>
    <property type="match status" value="3"/>
</dbReference>
<dbReference type="InterPro" id="IPR050611">
    <property type="entry name" value="ABCF"/>
</dbReference>
<dbReference type="OrthoDB" id="2110130at2759"/>
<dbReference type="AlphaFoldDB" id="A0A507DP27"/>
<keyword evidence="3" id="KW-0067">ATP-binding</keyword>
<evidence type="ECO:0000313" key="8">
    <source>
        <dbReference type="Proteomes" id="UP000320333"/>
    </source>
</evidence>